<evidence type="ECO:0008006" key="3">
    <source>
        <dbReference type="Google" id="ProtNLM"/>
    </source>
</evidence>
<dbReference type="AlphaFoldDB" id="I0HH40"/>
<proteinExistence type="predicted"/>
<organism evidence="1 2">
    <name type="scientific">Actinoplanes missouriensis (strain ATCC 14538 / DSM 43046 / CBS 188.64 / JCM 3121 / NBRC 102363 / NCIMB 12654 / NRRL B-3342 / UNCC 431)</name>
    <dbReference type="NCBI Taxonomy" id="512565"/>
    <lineage>
        <taxon>Bacteria</taxon>
        <taxon>Bacillati</taxon>
        <taxon>Actinomycetota</taxon>
        <taxon>Actinomycetes</taxon>
        <taxon>Micromonosporales</taxon>
        <taxon>Micromonosporaceae</taxon>
        <taxon>Actinoplanes</taxon>
    </lineage>
</organism>
<accession>I0HH40</accession>
<protein>
    <recommendedName>
        <fullName evidence="3">3-methyladenine DNA glycosylase</fullName>
    </recommendedName>
</protein>
<dbReference type="PATRIC" id="fig|512565.3.peg.7113"/>
<sequence>MIVLIALAIYIGAMGIKQVRALTTTLPSVTWIPLARAHAERADQMTADHRARRAAGEKHAIEDFLYDYYNTRPSLLRRWHPGVGAGLAPAPDGVAEHAGWKFYVTHPDGVVTLDQDAFLHARGESVRYIHGLLTATASRPVFSGCFGLHEWAMVYRDPDHRHELPLRLGQAETDKVVEQHTIRCTHFDAFRFFTPEAVGLNRLQPTRATQVDLDQPGCLHAAMDVHKWAQKLGPAVPGALALDCFALAGEIRLLDMQASPYDLASYGHPPVKIETPEGKAEYVARQRELARRAAGLRSRLIRVCEELLGPDASAQNREAVAPFNQR</sequence>
<keyword evidence="2" id="KW-1185">Reference proteome</keyword>
<dbReference type="EMBL" id="AP012319">
    <property type="protein sequence ID" value="BAL92327.1"/>
    <property type="molecule type" value="Genomic_DNA"/>
</dbReference>
<name>I0HH40_ACTM4</name>
<dbReference type="Proteomes" id="UP000007882">
    <property type="component" value="Chromosome"/>
</dbReference>
<dbReference type="HOGENOM" id="CLU_053604_0_0_11"/>
<evidence type="ECO:0000313" key="1">
    <source>
        <dbReference type="EMBL" id="BAL92327.1"/>
    </source>
</evidence>
<evidence type="ECO:0000313" key="2">
    <source>
        <dbReference type="Proteomes" id="UP000007882"/>
    </source>
</evidence>
<gene>
    <name evidence="1" type="ordered locus">AMIS_71070</name>
</gene>
<dbReference type="KEGG" id="ams:AMIS_71070"/>
<dbReference type="eggNOG" id="ENOG502Z7SZ">
    <property type="taxonomic scope" value="Bacteria"/>
</dbReference>
<reference evidence="1 2" key="1">
    <citation type="submission" date="2012-02" db="EMBL/GenBank/DDBJ databases">
        <title>Complete genome sequence of Actinoplanes missouriensis 431 (= NBRC 102363).</title>
        <authorList>
            <person name="Ohnishi Y."/>
            <person name="Ishikawa J."/>
            <person name="Sekine M."/>
            <person name="Hosoyama A."/>
            <person name="Harada T."/>
            <person name="Narita H."/>
            <person name="Hata T."/>
            <person name="Konno Y."/>
            <person name="Tutikane K."/>
            <person name="Fujita N."/>
            <person name="Horinouchi S."/>
            <person name="Hayakawa M."/>
        </authorList>
    </citation>
    <scope>NUCLEOTIDE SEQUENCE [LARGE SCALE GENOMIC DNA]</scope>
    <source>
        <strain evidence="2">ATCC 14538 / DSM 43046 / CBS 188.64 / JCM 3121 / NBRC 102363 / NCIMB 12654 / NRRL B-3342 / UNCC 431</strain>
    </source>
</reference>
<dbReference type="STRING" id="512565.AMIS_71070"/>